<dbReference type="EMBL" id="AP011661">
    <property type="protein sequence ID" value="BAL53580.1"/>
    <property type="molecule type" value="Genomic_DNA"/>
</dbReference>
<dbReference type="Gene3D" id="3.30.2010.10">
    <property type="entry name" value="Metalloproteases ('zincins'), catalytic domain"/>
    <property type="match status" value="1"/>
</dbReference>
<dbReference type="AlphaFoldDB" id="H5SBP4"/>
<proteinExistence type="inferred from homology"/>
<dbReference type="GO" id="GO:0051603">
    <property type="term" value="P:proteolysis involved in protein catabolic process"/>
    <property type="evidence" value="ECO:0007669"/>
    <property type="project" value="TreeGrafter"/>
</dbReference>
<reference evidence="8" key="1">
    <citation type="journal article" date="2005" name="Environ. Microbiol.">
        <title>Genetic and functional properties of uncultivated thermophilic crenarchaeotes from a subsurface gold mine as revealed by analysis of genome fragments.</title>
        <authorList>
            <person name="Nunoura T."/>
            <person name="Hirayama H."/>
            <person name="Takami H."/>
            <person name="Oida H."/>
            <person name="Nishi S."/>
            <person name="Shimamura S."/>
            <person name="Suzuki Y."/>
            <person name="Inagaki F."/>
            <person name="Takai K."/>
            <person name="Nealson K.H."/>
            <person name="Horikoshi K."/>
        </authorList>
    </citation>
    <scope>NUCLEOTIDE SEQUENCE</scope>
</reference>
<comment type="cofactor">
    <cofactor evidence="6">
        <name>Zn(2+)</name>
        <dbReference type="ChEBI" id="CHEBI:29105"/>
    </cofactor>
    <text evidence="6">Binds 1 zinc ion per subunit.</text>
</comment>
<comment type="similarity">
    <text evidence="6">Belongs to the peptidase M48 family.</text>
</comment>
<dbReference type="Pfam" id="PF01435">
    <property type="entry name" value="Peptidase_M48"/>
    <property type="match status" value="1"/>
</dbReference>
<keyword evidence="3 6" id="KW-0378">Hydrolase</keyword>
<evidence type="ECO:0000256" key="3">
    <source>
        <dbReference type="ARBA" id="ARBA00022801"/>
    </source>
</evidence>
<evidence type="ECO:0000256" key="6">
    <source>
        <dbReference type="RuleBase" id="RU003983"/>
    </source>
</evidence>
<feature type="domain" description="Peptidase M48" evidence="7">
    <location>
        <begin position="61"/>
        <end position="234"/>
    </location>
</feature>
<evidence type="ECO:0000256" key="2">
    <source>
        <dbReference type="ARBA" id="ARBA00022723"/>
    </source>
</evidence>
<accession>H5SBP4</accession>
<keyword evidence="8" id="KW-0449">Lipoprotein</keyword>
<dbReference type="GO" id="GO:0046872">
    <property type="term" value="F:metal ion binding"/>
    <property type="evidence" value="ECO:0007669"/>
    <property type="project" value="UniProtKB-KW"/>
</dbReference>
<sequence>MVRKLVLRGIVAVALALSAVTCGINIFPSSYDAQLGANLDQEIRKNAREYPILQNETVRTAVQNMVSEIIRSPLIEYRSQFPYRVTIINDPNTLNAFCTPGGYIYVYTGLMKAVDNEATLAAVLGHEIAHAERRHATKRMTKALGAQLLLDIALGKNTSRTTELAANLFVGLALLKNSRDDEAESDEYSFRYLQSTRWYPGALGFFFEKIKSRSGGAIERLLSTHPLPQDRIEANAERVRKAQLPPPTEANLRTVPYQELKRMLP</sequence>
<protein>
    <submittedName>
        <fullName evidence="8">Zinc dependent protease/lipoprotein</fullName>
    </submittedName>
</protein>
<evidence type="ECO:0000259" key="7">
    <source>
        <dbReference type="Pfam" id="PF01435"/>
    </source>
</evidence>
<dbReference type="GO" id="GO:0004222">
    <property type="term" value="F:metalloendopeptidase activity"/>
    <property type="evidence" value="ECO:0007669"/>
    <property type="project" value="InterPro"/>
</dbReference>
<keyword evidence="4 6" id="KW-0862">Zinc</keyword>
<gene>
    <name evidence="8" type="ORF">HGMM_F07E12C27</name>
</gene>
<dbReference type="InterPro" id="IPR051156">
    <property type="entry name" value="Mito/Outer_Membr_Metalloprot"/>
</dbReference>
<reference evidence="8" key="2">
    <citation type="journal article" date="2012" name="PLoS ONE">
        <title>A Deeply Branching Thermophilic Bacterium with an Ancient Acetyl-CoA Pathway Dominates a Subsurface Ecosystem.</title>
        <authorList>
            <person name="Takami H."/>
            <person name="Noguchi H."/>
            <person name="Takaki Y."/>
            <person name="Uchiyama I."/>
            <person name="Toyoda A."/>
            <person name="Nishi S."/>
            <person name="Chee G.-J."/>
            <person name="Arai W."/>
            <person name="Nunoura T."/>
            <person name="Itoh T."/>
            <person name="Hattori M."/>
            <person name="Takai K."/>
        </authorList>
    </citation>
    <scope>NUCLEOTIDE SEQUENCE</scope>
</reference>
<keyword evidence="2" id="KW-0479">Metal-binding</keyword>
<evidence type="ECO:0000256" key="1">
    <source>
        <dbReference type="ARBA" id="ARBA00022670"/>
    </source>
</evidence>
<dbReference type="GO" id="GO:0016020">
    <property type="term" value="C:membrane"/>
    <property type="evidence" value="ECO:0007669"/>
    <property type="project" value="TreeGrafter"/>
</dbReference>
<name>H5SBP4_9BACT</name>
<dbReference type="PANTHER" id="PTHR22726">
    <property type="entry name" value="METALLOENDOPEPTIDASE OMA1"/>
    <property type="match status" value="1"/>
</dbReference>
<evidence type="ECO:0000313" key="8">
    <source>
        <dbReference type="EMBL" id="BAL53580.1"/>
    </source>
</evidence>
<dbReference type="PANTHER" id="PTHR22726:SF1">
    <property type="entry name" value="METALLOENDOPEPTIDASE OMA1, MITOCHONDRIAL"/>
    <property type="match status" value="1"/>
</dbReference>
<evidence type="ECO:0000256" key="5">
    <source>
        <dbReference type="ARBA" id="ARBA00023049"/>
    </source>
</evidence>
<keyword evidence="1 6" id="KW-0645">Protease</keyword>
<dbReference type="InterPro" id="IPR001915">
    <property type="entry name" value="Peptidase_M48"/>
</dbReference>
<organism evidence="8">
    <name type="scientific">uncultured Bacteroidota bacterium</name>
    <dbReference type="NCBI Taxonomy" id="152509"/>
    <lineage>
        <taxon>Bacteria</taxon>
        <taxon>Pseudomonadati</taxon>
        <taxon>Bacteroidota</taxon>
        <taxon>environmental samples</taxon>
    </lineage>
</organism>
<keyword evidence="5 6" id="KW-0482">Metalloprotease</keyword>
<evidence type="ECO:0000256" key="4">
    <source>
        <dbReference type="ARBA" id="ARBA00022833"/>
    </source>
</evidence>